<dbReference type="Pfam" id="PF19374">
    <property type="entry name" value="DUF5949"/>
    <property type="match status" value="1"/>
</dbReference>
<organism evidence="1 2">
    <name type="scientific">Streptomyces solicavernae</name>
    <dbReference type="NCBI Taxonomy" id="3043614"/>
    <lineage>
        <taxon>Bacteria</taxon>
        <taxon>Bacillati</taxon>
        <taxon>Actinomycetota</taxon>
        <taxon>Actinomycetes</taxon>
        <taxon>Kitasatosporales</taxon>
        <taxon>Streptomycetaceae</taxon>
        <taxon>Streptomyces</taxon>
    </lineage>
</organism>
<name>A0ABT6RZY3_9ACTN</name>
<proteinExistence type="predicted"/>
<accession>A0ABT6RZY3</accession>
<dbReference type="RefSeq" id="WP_282516482.1">
    <property type="nucleotide sequence ID" value="NZ_JASCIR010000036.1"/>
</dbReference>
<sequence>MSVLLTPPGPELRLLVSLAAWTWTGTRPDGREIAHILITHTPALTGSGTAETAEARMRRLSASLGGLAGAREVIPELERCLQIVGDQVLVHFPGASRRLRLPTRRSWTELVARSGEAILLLGLDPLPQSADAAKVDAYLDAALAADRLLLGRARTR</sequence>
<gene>
    <name evidence="1" type="ORF">QIS99_27985</name>
</gene>
<protein>
    <submittedName>
        <fullName evidence="1">DUF5949 family protein</fullName>
    </submittedName>
</protein>
<evidence type="ECO:0000313" key="2">
    <source>
        <dbReference type="Proteomes" id="UP001224661"/>
    </source>
</evidence>
<evidence type="ECO:0000313" key="1">
    <source>
        <dbReference type="EMBL" id="MDI3390004.1"/>
    </source>
</evidence>
<dbReference type="EMBL" id="JASCIR010000036">
    <property type="protein sequence ID" value="MDI3390004.1"/>
    <property type="molecule type" value="Genomic_DNA"/>
</dbReference>
<comment type="caution">
    <text evidence="1">The sequence shown here is derived from an EMBL/GenBank/DDBJ whole genome shotgun (WGS) entry which is preliminary data.</text>
</comment>
<dbReference type="Proteomes" id="UP001224661">
    <property type="component" value="Unassembled WGS sequence"/>
</dbReference>
<keyword evidence="2" id="KW-1185">Reference proteome</keyword>
<dbReference type="InterPro" id="IPR045993">
    <property type="entry name" value="DUF5949"/>
</dbReference>
<reference evidence="1 2" key="1">
    <citation type="submission" date="2023-05" db="EMBL/GenBank/DDBJ databases">
        <title>Draft genome sequence of Streptomyces sp. B-S-A8 isolated from a cave soil in Thailand.</title>
        <authorList>
            <person name="Chamroensaksri N."/>
            <person name="Muangham S."/>
        </authorList>
    </citation>
    <scope>NUCLEOTIDE SEQUENCE [LARGE SCALE GENOMIC DNA]</scope>
    <source>
        <strain evidence="1 2">B-S-A8</strain>
    </source>
</reference>